<sequence>MFIQRAQTLQLLVPLVPPLRQCTSYKHWERILRRHHKTATKILWLKPSKESRRRRSNASDVWHCSRCAPPPTLSMTGPWCVPSSKNFFACLNVSLFCGEGPATGGGNRTPSPLRGGAPRLDKVTWSANDGNFTSTDRTSPRAAPPLLPLFHHQIVPSKPCNRPRRSCAAAGIPHCPFWDARGRHHNRAGLLPHPLSSN</sequence>
<accession>A0A6A7BX35</accession>
<dbReference type="EMBL" id="MU005989">
    <property type="protein sequence ID" value="KAF2859774.1"/>
    <property type="molecule type" value="Genomic_DNA"/>
</dbReference>
<dbReference type="Proteomes" id="UP000799421">
    <property type="component" value="Unassembled WGS sequence"/>
</dbReference>
<keyword evidence="2" id="KW-1185">Reference proteome</keyword>
<proteinExistence type="predicted"/>
<protein>
    <submittedName>
        <fullName evidence="1">Uncharacterized protein</fullName>
    </submittedName>
</protein>
<dbReference type="AlphaFoldDB" id="A0A6A7BX35"/>
<reference evidence="1" key="1">
    <citation type="journal article" date="2020" name="Stud. Mycol.">
        <title>101 Dothideomycetes genomes: a test case for predicting lifestyles and emergence of pathogens.</title>
        <authorList>
            <person name="Haridas S."/>
            <person name="Albert R."/>
            <person name="Binder M."/>
            <person name="Bloem J."/>
            <person name="Labutti K."/>
            <person name="Salamov A."/>
            <person name="Andreopoulos B."/>
            <person name="Baker S."/>
            <person name="Barry K."/>
            <person name="Bills G."/>
            <person name="Bluhm B."/>
            <person name="Cannon C."/>
            <person name="Castanera R."/>
            <person name="Culley D."/>
            <person name="Daum C."/>
            <person name="Ezra D."/>
            <person name="Gonzalez J."/>
            <person name="Henrissat B."/>
            <person name="Kuo A."/>
            <person name="Liang C."/>
            <person name="Lipzen A."/>
            <person name="Lutzoni F."/>
            <person name="Magnuson J."/>
            <person name="Mondo S."/>
            <person name="Nolan M."/>
            <person name="Ohm R."/>
            <person name="Pangilinan J."/>
            <person name="Park H.-J."/>
            <person name="Ramirez L."/>
            <person name="Alfaro M."/>
            <person name="Sun H."/>
            <person name="Tritt A."/>
            <person name="Yoshinaga Y."/>
            <person name="Zwiers L.-H."/>
            <person name="Turgeon B."/>
            <person name="Goodwin S."/>
            <person name="Spatafora J."/>
            <person name="Crous P."/>
            <person name="Grigoriev I."/>
        </authorList>
    </citation>
    <scope>NUCLEOTIDE SEQUENCE</scope>
    <source>
        <strain evidence="1">CBS 480.64</strain>
    </source>
</reference>
<evidence type="ECO:0000313" key="2">
    <source>
        <dbReference type="Proteomes" id="UP000799421"/>
    </source>
</evidence>
<evidence type="ECO:0000313" key="1">
    <source>
        <dbReference type="EMBL" id="KAF2859774.1"/>
    </source>
</evidence>
<gene>
    <name evidence="1" type="ORF">K470DRAFT_93413</name>
</gene>
<organism evidence="1 2">
    <name type="scientific">Piedraia hortae CBS 480.64</name>
    <dbReference type="NCBI Taxonomy" id="1314780"/>
    <lineage>
        <taxon>Eukaryota</taxon>
        <taxon>Fungi</taxon>
        <taxon>Dikarya</taxon>
        <taxon>Ascomycota</taxon>
        <taxon>Pezizomycotina</taxon>
        <taxon>Dothideomycetes</taxon>
        <taxon>Dothideomycetidae</taxon>
        <taxon>Capnodiales</taxon>
        <taxon>Piedraiaceae</taxon>
        <taxon>Piedraia</taxon>
    </lineage>
</organism>
<name>A0A6A7BX35_9PEZI</name>